<dbReference type="GO" id="GO:0008270">
    <property type="term" value="F:zinc ion binding"/>
    <property type="evidence" value="ECO:0007669"/>
    <property type="project" value="UniProtKB-KW"/>
</dbReference>
<feature type="domain" description="Zn(2)-C6 fungal-type" evidence="9">
    <location>
        <begin position="70"/>
        <end position="99"/>
    </location>
</feature>
<evidence type="ECO:0008006" key="13">
    <source>
        <dbReference type="Google" id="ProtNLM"/>
    </source>
</evidence>
<dbReference type="InterPro" id="IPR036864">
    <property type="entry name" value="Zn2-C6_fun-type_DNA-bd_sf"/>
</dbReference>
<name>A0A428PZX4_9HYPO</name>
<dbReference type="OrthoDB" id="10018191at2759"/>
<dbReference type="Gene3D" id="3.30.160.60">
    <property type="entry name" value="Classic Zinc Finger"/>
    <property type="match status" value="2"/>
</dbReference>
<dbReference type="CDD" id="cd00067">
    <property type="entry name" value="GAL4"/>
    <property type="match status" value="1"/>
</dbReference>
<dbReference type="Gene3D" id="4.10.240.10">
    <property type="entry name" value="Zn(2)-C6 fungal-type DNA-binding domain"/>
    <property type="match status" value="1"/>
</dbReference>
<evidence type="ECO:0000256" key="8">
    <source>
        <dbReference type="SAM" id="MobiDB-lite"/>
    </source>
</evidence>
<dbReference type="EMBL" id="NKCI01000072">
    <property type="protein sequence ID" value="RSL58607.1"/>
    <property type="molecule type" value="Genomic_DNA"/>
</dbReference>
<keyword evidence="12" id="KW-1185">Reference proteome</keyword>
<comment type="caution">
    <text evidence="11">The sequence shown here is derived from an EMBL/GenBank/DDBJ whole genome shotgun (WGS) entry which is preliminary data.</text>
</comment>
<evidence type="ECO:0000256" key="5">
    <source>
        <dbReference type="ARBA" id="ARBA00023163"/>
    </source>
</evidence>
<dbReference type="GO" id="GO:0000981">
    <property type="term" value="F:DNA-binding transcription factor activity, RNA polymerase II-specific"/>
    <property type="evidence" value="ECO:0007669"/>
    <property type="project" value="InterPro"/>
</dbReference>
<feature type="compositionally biased region" description="Basic and acidic residues" evidence="8">
    <location>
        <begin position="108"/>
        <end position="118"/>
    </location>
</feature>
<dbReference type="FunFam" id="3.30.160.60:FF:002343">
    <property type="entry name" value="Zinc finger protein 33A"/>
    <property type="match status" value="1"/>
</dbReference>
<dbReference type="PROSITE" id="PS50157">
    <property type="entry name" value="ZINC_FINGER_C2H2_2"/>
    <property type="match status" value="2"/>
</dbReference>
<accession>A0A428PZX4</accession>
<dbReference type="Proteomes" id="UP000288168">
    <property type="component" value="Unassembled WGS sequence"/>
</dbReference>
<dbReference type="AlphaFoldDB" id="A0A428PZX4"/>
<keyword evidence="2 7" id="KW-0863">Zinc-finger</keyword>
<evidence type="ECO:0000256" key="3">
    <source>
        <dbReference type="ARBA" id="ARBA00022833"/>
    </source>
</evidence>
<keyword evidence="5" id="KW-0804">Transcription</keyword>
<dbReference type="InterPro" id="IPR001138">
    <property type="entry name" value="Zn2Cys6_DnaBD"/>
</dbReference>
<evidence type="ECO:0000259" key="10">
    <source>
        <dbReference type="PROSITE" id="PS50157"/>
    </source>
</evidence>
<dbReference type="SUPFAM" id="SSF57667">
    <property type="entry name" value="beta-beta-alpha zinc fingers"/>
    <property type="match status" value="1"/>
</dbReference>
<evidence type="ECO:0000256" key="4">
    <source>
        <dbReference type="ARBA" id="ARBA00023015"/>
    </source>
</evidence>
<feature type="domain" description="C2H2-type" evidence="10">
    <location>
        <begin position="6"/>
        <end position="33"/>
    </location>
</feature>
<dbReference type="SMART" id="SM00066">
    <property type="entry name" value="GAL4"/>
    <property type="match status" value="1"/>
</dbReference>
<feature type="region of interest" description="Disordered" evidence="8">
    <location>
        <begin position="108"/>
        <end position="151"/>
    </location>
</feature>
<dbReference type="STRING" id="1325734.A0A428PZX4"/>
<evidence type="ECO:0000313" key="12">
    <source>
        <dbReference type="Proteomes" id="UP000288168"/>
    </source>
</evidence>
<keyword evidence="4" id="KW-0805">Transcription regulation</keyword>
<dbReference type="PANTHER" id="PTHR47660:SF7">
    <property type="entry name" value="TRANSCRIPTION FACTOR WITH C2H2 AND ZN(2)-CYS(6) DNA BINDING DOMAIN (EUROFUNG)"/>
    <property type="match status" value="1"/>
</dbReference>
<keyword evidence="1" id="KW-0479">Metal-binding</keyword>
<protein>
    <recommendedName>
        <fullName evidence="13">Zinc finger protein</fullName>
    </recommendedName>
</protein>
<dbReference type="Pfam" id="PF00096">
    <property type="entry name" value="zf-C2H2"/>
    <property type="match status" value="2"/>
</dbReference>
<feature type="compositionally biased region" description="Polar residues" evidence="8">
    <location>
        <begin position="139"/>
        <end position="151"/>
    </location>
</feature>
<sequence>MAEVQIKCDICNCTFARQEHLTRHTRSHTREKPFQCLQCSKSFSRLDVLQRHVSSHEQSASDLVGVSTRACRECAVSRVRCSKGSPCRRCHAKGLECTYPVQRKRKASADYRDADPIDLRNPAPQLRGPRPSSQHDAENSTMDPSVPPTSDQIWTPTINLASNAGFPQEPTGEAFRSVDNNFTLGTGFPEPVLGMSALN</sequence>
<reference evidence="11 12" key="1">
    <citation type="submission" date="2017-06" db="EMBL/GenBank/DDBJ databases">
        <title>Comparative genomic analysis of Ambrosia Fusariam Clade fungi.</title>
        <authorList>
            <person name="Stajich J.E."/>
            <person name="Carrillo J."/>
            <person name="Kijimoto T."/>
            <person name="Eskalen A."/>
            <person name="O'Donnell K."/>
            <person name="Kasson M."/>
        </authorList>
    </citation>
    <scope>NUCLEOTIDE SEQUENCE [LARGE SCALE GENOMIC DNA]</scope>
    <source>
        <strain evidence="11 12">NRRL62584</strain>
    </source>
</reference>
<dbReference type="InterPro" id="IPR036236">
    <property type="entry name" value="Znf_C2H2_sf"/>
</dbReference>
<feature type="domain" description="C2H2-type" evidence="10">
    <location>
        <begin position="34"/>
        <end position="61"/>
    </location>
</feature>
<evidence type="ECO:0000256" key="1">
    <source>
        <dbReference type="ARBA" id="ARBA00022723"/>
    </source>
</evidence>
<dbReference type="SMART" id="SM00355">
    <property type="entry name" value="ZnF_C2H2"/>
    <property type="match status" value="2"/>
</dbReference>
<dbReference type="Pfam" id="PF00172">
    <property type="entry name" value="Zn_clus"/>
    <property type="match status" value="1"/>
</dbReference>
<evidence type="ECO:0000256" key="2">
    <source>
        <dbReference type="ARBA" id="ARBA00022771"/>
    </source>
</evidence>
<gene>
    <name evidence="11" type="ORF">CEP54_007665</name>
</gene>
<organism evidence="11 12">
    <name type="scientific">Fusarium duplospermum</name>
    <dbReference type="NCBI Taxonomy" id="1325734"/>
    <lineage>
        <taxon>Eukaryota</taxon>
        <taxon>Fungi</taxon>
        <taxon>Dikarya</taxon>
        <taxon>Ascomycota</taxon>
        <taxon>Pezizomycotina</taxon>
        <taxon>Sordariomycetes</taxon>
        <taxon>Hypocreomycetidae</taxon>
        <taxon>Hypocreales</taxon>
        <taxon>Nectriaceae</taxon>
        <taxon>Fusarium</taxon>
        <taxon>Fusarium solani species complex</taxon>
    </lineage>
</organism>
<keyword evidence="6" id="KW-0539">Nucleus</keyword>
<evidence type="ECO:0000256" key="6">
    <source>
        <dbReference type="ARBA" id="ARBA00023242"/>
    </source>
</evidence>
<dbReference type="PANTHER" id="PTHR47660">
    <property type="entry name" value="TRANSCRIPTION FACTOR WITH C2H2 AND ZN(2)-CYS(6) DNA BINDING DOMAIN (EUROFUNG)-RELATED-RELATED"/>
    <property type="match status" value="1"/>
</dbReference>
<evidence type="ECO:0000256" key="7">
    <source>
        <dbReference type="PROSITE-ProRule" id="PRU00042"/>
    </source>
</evidence>
<dbReference type="InterPro" id="IPR013087">
    <property type="entry name" value="Znf_C2H2_type"/>
</dbReference>
<proteinExistence type="predicted"/>
<dbReference type="PROSITE" id="PS00028">
    <property type="entry name" value="ZINC_FINGER_C2H2_1"/>
    <property type="match status" value="2"/>
</dbReference>
<evidence type="ECO:0000259" key="9">
    <source>
        <dbReference type="PROSITE" id="PS50048"/>
    </source>
</evidence>
<dbReference type="PROSITE" id="PS00463">
    <property type="entry name" value="ZN2_CY6_FUNGAL_1"/>
    <property type="match status" value="1"/>
</dbReference>
<keyword evidence="3" id="KW-0862">Zinc</keyword>
<dbReference type="PROSITE" id="PS50048">
    <property type="entry name" value="ZN2_CY6_FUNGAL_2"/>
    <property type="match status" value="1"/>
</dbReference>
<evidence type="ECO:0000313" key="11">
    <source>
        <dbReference type="EMBL" id="RSL58607.1"/>
    </source>
</evidence>
<dbReference type="SUPFAM" id="SSF57701">
    <property type="entry name" value="Zn2/Cys6 DNA-binding domain"/>
    <property type="match status" value="1"/>
</dbReference>